<evidence type="ECO:0000256" key="5">
    <source>
        <dbReference type="ARBA" id="ARBA00022741"/>
    </source>
</evidence>
<dbReference type="FunFam" id="2.40.50.140:FF:000024">
    <property type="entry name" value="Lysine--tRNA ligase"/>
    <property type="match status" value="1"/>
</dbReference>
<dbReference type="OrthoDB" id="9801152at2"/>
<evidence type="ECO:0000256" key="6">
    <source>
        <dbReference type="ARBA" id="ARBA00022840"/>
    </source>
</evidence>
<sequence length="515" mass="60494">MSKYIDLKKSLNREELNINYDELKIRQKKLLKIRKLGIAFPNKFRRNYTSSQLHKEFSYKTHEDLVALNIQVNISGRIMTRRIMGKASFIVLKDGEGSIQLYITINSLLSKQIYVNHLKQLDLGDIIGAQGILFKTRTGELSIRCYNVMLLSKSLRPLPSKFYGLNNSEKKYRQRYLDLIVNDKSSKIFKKRSLIIYKIRQFMKKYDFIEVETPIMHTIPGGAIARPFVTYHNKLGMHMYLRIAPELYLKKLIIGGFERIFEINRNFRNESISPYHNPEFTMMEVYIAYSDYKDMISFTQKLLSKLAEQIFKSNTIQYGEYCLNFKEPFTKMSVKEAIIYYLPEVKLNNINDMSIIVDILKKFEIQFNKKWSLEKLHMLLFEEIITKKIIQPTFITHYPTELSPLARCNDNDSKLADRFELFIAGFEIGNGFSELNDPDDQRDRFLKQIQEKRMNSKNTDNTDIVHCYDEDYLTALEYGLPPTSGIGIGIDRLVMLLTNQHNIRDVILFPTLRPK</sequence>
<keyword evidence="3 10" id="KW-0436">Ligase</keyword>
<dbReference type="PRINTS" id="PR00982">
    <property type="entry name" value="TRNASYNTHLYS"/>
</dbReference>
<comment type="subunit">
    <text evidence="10">Homodimer.</text>
</comment>
<dbReference type="AlphaFoldDB" id="E8Q647"/>
<evidence type="ECO:0000313" key="13">
    <source>
        <dbReference type="EMBL" id="ADV33663.1"/>
    </source>
</evidence>
<name>E8Q647_BLOVB</name>
<dbReference type="GO" id="GO:0005829">
    <property type="term" value="C:cytosol"/>
    <property type="evidence" value="ECO:0007669"/>
    <property type="project" value="TreeGrafter"/>
</dbReference>
<dbReference type="Gene3D" id="2.40.50.140">
    <property type="entry name" value="Nucleic acid-binding proteins"/>
    <property type="match status" value="1"/>
</dbReference>
<reference evidence="13 14" key="1">
    <citation type="journal article" date="2010" name="BMC Genomics">
        <title>Unprecedented loss of ammonia assimilation capability in a urease-encoding bacterial mutualist.</title>
        <authorList>
            <person name="Williams L.E."/>
            <person name="Wernegreen J.J."/>
        </authorList>
    </citation>
    <scope>NUCLEOTIDE SEQUENCE [LARGE SCALE GENOMIC DNA]</scope>
    <source>
        <strain evidence="13 14">BVAF</strain>
    </source>
</reference>
<dbReference type="InterPro" id="IPR004364">
    <property type="entry name" value="Aa-tRNA-synt_II"/>
</dbReference>
<keyword evidence="14" id="KW-1185">Reference proteome</keyword>
<dbReference type="HAMAP" id="MF_00252">
    <property type="entry name" value="Lys_tRNA_synth_class2"/>
    <property type="match status" value="1"/>
</dbReference>
<dbReference type="Gene3D" id="3.30.930.10">
    <property type="entry name" value="Bira Bifunctional Protein, Domain 2"/>
    <property type="match status" value="1"/>
</dbReference>
<comment type="cofactor">
    <cofactor evidence="10 11">
        <name>Mg(2+)</name>
        <dbReference type="ChEBI" id="CHEBI:18420"/>
    </cofactor>
    <text evidence="10 11">Binds 3 Mg(2+) ions per subunit.</text>
</comment>
<evidence type="ECO:0000256" key="10">
    <source>
        <dbReference type="HAMAP-Rule" id="MF_00252"/>
    </source>
</evidence>
<comment type="subcellular location">
    <subcellularLocation>
        <location evidence="10">Cytoplasm</location>
    </subcellularLocation>
</comment>
<keyword evidence="4 10" id="KW-0479">Metal-binding</keyword>
<dbReference type="GO" id="GO:0005524">
    <property type="term" value="F:ATP binding"/>
    <property type="evidence" value="ECO:0007669"/>
    <property type="project" value="UniProtKB-UniRule"/>
</dbReference>
<keyword evidence="10 11" id="KW-0460">Magnesium</keyword>
<evidence type="ECO:0000256" key="1">
    <source>
        <dbReference type="ARBA" id="ARBA00008226"/>
    </source>
</evidence>
<dbReference type="KEGG" id="bva:BVAF_265"/>
<dbReference type="GO" id="GO:0000287">
    <property type="term" value="F:magnesium ion binding"/>
    <property type="evidence" value="ECO:0007669"/>
    <property type="project" value="UniProtKB-UniRule"/>
</dbReference>
<feature type="domain" description="Aminoacyl-transfer RNA synthetases class-II family profile" evidence="12">
    <location>
        <begin position="189"/>
        <end position="514"/>
    </location>
</feature>
<dbReference type="HOGENOM" id="CLU_008255_6_0_6"/>
<gene>
    <name evidence="10 13" type="primary">lysS</name>
    <name evidence="13" type="ordered locus">BVAF_265</name>
</gene>
<dbReference type="InterPro" id="IPR004365">
    <property type="entry name" value="NA-bd_OB_tRNA"/>
</dbReference>
<evidence type="ECO:0000256" key="8">
    <source>
        <dbReference type="ARBA" id="ARBA00023146"/>
    </source>
</evidence>
<feature type="binding site" evidence="10">
    <location>
        <position position="427"/>
    </location>
    <ligand>
        <name>Mg(2+)</name>
        <dbReference type="ChEBI" id="CHEBI:18420"/>
        <label>1</label>
    </ligand>
</feature>
<evidence type="ECO:0000259" key="12">
    <source>
        <dbReference type="PROSITE" id="PS50862"/>
    </source>
</evidence>
<evidence type="ECO:0000256" key="3">
    <source>
        <dbReference type="ARBA" id="ARBA00022598"/>
    </source>
</evidence>
<organism evidence="13 14">
    <name type="scientific">Blochmanniella vafra (strain BVAF)</name>
    <dbReference type="NCBI Taxonomy" id="859654"/>
    <lineage>
        <taxon>Bacteria</taxon>
        <taxon>Pseudomonadati</taxon>
        <taxon>Pseudomonadota</taxon>
        <taxon>Gammaproteobacteria</taxon>
        <taxon>Enterobacterales</taxon>
        <taxon>Enterobacteriaceae</taxon>
        <taxon>ant endosymbionts</taxon>
        <taxon>Candidatus Blochmanniella</taxon>
    </lineage>
</organism>
<accession>E8Q647</accession>
<dbReference type="GO" id="GO:0006430">
    <property type="term" value="P:lysyl-tRNA aminoacylation"/>
    <property type="evidence" value="ECO:0007669"/>
    <property type="project" value="UniProtKB-UniRule"/>
</dbReference>
<evidence type="ECO:0000256" key="2">
    <source>
        <dbReference type="ARBA" id="ARBA00022490"/>
    </source>
</evidence>
<keyword evidence="2 10" id="KW-0963">Cytoplasm</keyword>
<keyword evidence="5 10" id="KW-0547">Nucleotide-binding</keyword>
<comment type="catalytic activity">
    <reaction evidence="9 10 11">
        <text>tRNA(Lys) + L-lysine + ATP = L-lysyl-tRNA(Lys) + AMP + diphosphate</text>
        <dbReference type="Rhea" id="RHEA:20792"/>
        <dbReference type="Rhea" id="RHEA-COMP:9696"/>
        <dbReference type="Rhea" id="RHEA-COMP:9697"/>
        <dbReference type="ChEBI" id="CHEBI:30616"/>
        <dbReference type="ChEBI" id="CHEBI:32551"/>
        <dbReference type="ChEBI" id="CHEBI:33019"/>
        <dbReference type="ChEBI" id="CHEBI:78442"/>
        <dbReference type="ChEBI" id="CHEBI:78529"/>
        <dbReference type="ChEBI" id="CHEBI:456215"/>
        <dbReference type="EC" id="6.1.1.6"/>
    </reaction>
</comment>
<comment type="similarity">
    <text evidence="1 10">Belongs to the class-II aminoacyl-tRNA synthetase family.</text>
</comment>
<feature type="binding site" evidence="10">
    <location>
        <position position="427"/>
    </location>
    <ligand>
        <name>Mg(2+)</name>
        <dbReference type="ChEBI" id="CHEBI:18420"/>
        <label>2</label>
    </ligand>
</feature>
<dbReference type="SUPFAM" id="SSF55681">
    <property type="entry name" value="Class II aaRS and biotin synthetases"/>
    <property type="match status" value="1"/>
</dbReference>
<dbReference type="Pfam" id="PF01336">
    <property type="entry name" value="tRNA_anti-codon"/>
    <property type="match status" value="1"/>
</dbReference>
<dbReference type="RefSeq" id="WP_013516588.1">
    <property type="nucleotide sequence ID" value="NC_014909.2"/>
</dbReference>
<dbReference type="InterPro" id="IPR045864">
    <property type="entry name" value="aa-tRNA-synth_II/BPL/LPL"/>
</dbReference>
<evidence type="ECO:0000256" key="9">
    <source>
        <dbReference type="ARBA" id="ARBA00048573"/>
    </source>
</evidence>
<proteinExistence type="inferred from homology"/>
<dbReference type="SUPFAM" id="SSF50249">
    <property type="entry name" value="Nucleic acid-binding proteins"/>
    <property type="match status" value="1"/>
</dbReference>
<dbReference type="CDD" id="cd04322">
    <property type="entry name" value="LysRS_N"/>
    <property type="match status" value="1"/>
</dbReference>
<dbReference type="InterPro" id="IPR002313">
    <property type="entry name" value="Lys-tRNA-ligase_II"/>
</dbReference>
<feature type="binding site" evidence="10">
    <location>
        <position position="420"/>
    </location>
    <ligand>
        <name>Mg(2+)</name>
        <dbReference type="ChEBI" id="CHEBI:18420"/>
        <label>1</label>
    </ligand>
</feature>
<evidence type="ECO:0000256" key="7">
    <source>
        <dbReference type="ARBA" id="ARBA00022917"/>
    </source>
</evidence>
<dbReference type="PANTHER" id="PTHR42918:SF15">
    <property type="entry name" value="LYSINE--TRNA LIGASE, CHLOROPLASTIC_MITOCHONDRIAL"/>
    <property type="match status" value="1"/>
</dbReference>
<dbReference type="STRING" id="859654.BVAF_265"/>
<dbReference type="InterPro" id="IPR012340">
    <property type="entry name" value="NA-bd_OB-fold"/>
</dbReference>
<dbReference type="Proteomes" id="UP000007464">
    <property type="component" value="Chromosome"/>
</dbReference>
<dbReference type="GO" id="GO:0004824">
    <property type="term" value="F:lysine-tRNA ligase activity"/>
    <property type="evidence" value="ECO:0007669"/>
    <property type="project" value="UniProtKB-UniRule"/>
</dbReference>
<protein>
    <recommendedName>
        <fullName evidence="10">Lysine--tRNA ligase</fullName>
        <ecNumber evidence="10">6.1.1.6</ecNumber>
    </recommendedName>
    <alternativeName>
        <fullName evidence="10">Lysyl-tRNA synthetase</fullName>
        <shortName evidence="10">LysRS</shortName>
    </alternativeName>
</protein>
<dbReference type="PROSITE" id="PS50862">
    <property type="entry name" value="AA_TRNA_LIGASE_II"/>
    <property type="match status" value="1"/>
</dbReference>
<dbReference type="EMBL" id="CP002189">
    <property type="protein sequence ID" value="ADV33663.1"/>
    <property type="molecule type" value="Genomic_DNA"/>
</dbReference>
<dbReference type="EC" id="6.1.1.6" evidence="10"/>
<dbReference type="InterPro" id="IPR018149">
    <property type="entry name" value="Lys-tRNA-synth_II_C"/>
</dbReference>
<keyword evidence="7 10" id="KW-0648">Protein biosynthesis</keyword>
<dbReference type="PANTHER" id="PTHR42918">
    <property type="entry name" value="LYSYL-TRNA SYNTHETASE"/>
    <property type="match status" value="1"/>
</dbReference>
<dbReference type="CDD" id="cd00775">
    <property type="entry name" value="LysRS_core"/>
    <property type="match status" value="1"/>
</dbReference>
<dbReference type="InterPro" id="IPR044136">
    <property type="entry name" value="Lys-tRNA-ligase_II_N"/>
</dbReference>
<dbReference type="GO" id="GO:0000049">
    <property type="term" value="F:tRNA binding"/>
    <property type="evidence" value="ECO:0007669"/>
    <property type="project" value="TreeGrafter"/>
</dbReference>
<keyword evidence="6 10" id="KW-0067">ATP-binding</keyword>
<evidence type="ECO:0000313" key="14">
    <source>
        <dbReference type="Proteomes" id="UP000007464"/>
    </source>
</evidence>
<dbReference type="NCBIfam" id="NF001756">
    <property type="entry name" value="PRK00484.1"/>
    <property type="match status" value="1"/>
</dbReference>
<evidence type="ECO:0000256" key="4">
    <source>
        <dbReference type="ARBA" id="ARBA00022723"/>
    </source>
</evidence>
<evidence type="ECO:0000256" key="11">
    <source>
        <dbReference type="RuleBase" id="RU000336"/>
    </source>
</evidence>
<keyword evidence="8 10" id="KW-0030">Aminoacyl-tRNA synthetase</keyword>
<dbReference type="InterPro" id="IPR006195">
    <property type="entry name" value="aa-tRNA-synth_II"/>
</dbReference>
<dbReference type="Pfam" id="PF00152">
    <property type="entry name" value="tRNA-synt_2"/>
    <property type="match status" value="1"/>
</dbReference>
<dbReference type="NCBIfam" id="TIGR00499">
    <property type="entry name" value="lysS_bact"/>
    <property type="match status" value="1"/>
</dbReference>